<keyword evidence="9" id="KW-0028">Amino-acid biosynthesis</keyword>
<dbReference type="InterPro" id="IPR041715">
    <property type="entry name" value="HisRS-like_core"/>
</dbReference>
<protein>
    <recommendedName>
        <fullName evidence="6 9">ATP phosphoribosyltransferase regulatory subunit</fullName>
    </recommendedName>
</protein>
<evidence type="ECO:0000256" key="10">
    <source>
        <dbReference type="PIRSR" id="PIRSR001549-1"/>
    </source>
</evidence>
<feature type="binding site" evidence="10">
    <location>
        <begin position="84"/>
        <end position="86"/>
    </location>
    <ligand>
        <name>L-histidine</name>
        <dbReference type="ChEBI" id="CHEBI:57595"/>
    </ligand>
</feature>
<dbReference type="RefSeq" id="WP_097280131.1">
    <property type="nucleotide sequence ID" value="NZ_OCNJ01000007.1"/>
</dbReference>
<feature type="binding site" evidence="10">
    <location>
        <position position="128"/>
    </location>
    <ligand>
        <name>L-histidine</name>
        <dbReference type="ChEBI" id="CHEBI:57595"/>
    </ligand>
</feature>
<evidence type="ECO:0000313" key="13">
    <source>
        <dbReference type="Proteomes" id="UP000219621"/>
    </source>
</evidence>
<evidence type="ECO:0000259" key="11">
    <source>
        <dbReference type="PROSITE" id="PS50862"/>
    </source>
</evidence>
<dbReference type="GO" id="GO:0006427">
    <property type="term" value="P:histidyl-tRNA aminoacylation"/>
    <property type="evidence" value="ECO:0007669"/>
    <property type="project" value="TreeGrafter"/>
</dbReference>
<keyword evidence="12" id="KW-0328">Glycosyltransferase</keyword>
<dbReference type="SUPFAM" id="SSF55681">
    <property type="entry name" value="Class II aaRS and biotin synthetases"/>
    <property type="match status" value="1"/>
</dbReference>
<evidence type="ECO:0000256" key="7">
    <source>
        <dbReference type="ARBA" id="ARBA00022490"/>
    </source>
</evidence>
<dbReference type="Pfam" id="PF13393">
    <property type="entry name" value="tRNA-synt_His"/>
    <property type="match status" value="1"/>
</dbReference>
<comment type="subunit">
    <text evidence="4 9">Heteromultimer composed of HisG and HisZ subunits.</text>
</comment>
<keyword evidence="9" id="KW-0368">Histidine biosynthesis</keyword>
<evidence type="ECO:0000256" key="1">
    <source>
        <dbReference type="ARBA" id="ARBA00004496"/>
    </source>
</evidence>
<dbReference type="PANTHER" id="PTHR43707:SF1">
    <property type="entry name" value="HISTIDINE--TRNA LIGASE, MITOCHONDRIAL-RELATED"/>
    <property type="match status" value="1"/>
</dbReference>
<evidence type="ECO:0000256" key="2">
    <source>
        <dbReference type="ARBA" id="ARBA00004667"/>
    </source>
</evidence>
<keyword evidence="12" id="KW-0808">Transferase</keyword>
<proteinExistence type="inferred from homology"/>
<sequence>MTDTDTKALLPAGLRDLLPPEAAVEAGVVERLVSHFAAFGYDRVKPPLIEFEESLLAGTGAATAMQTFRVMDPVSQRMLGVRADMTIQVARIATTRLRNDPRPLRLSYAGQVLRVKGSQLRPERQFSQAGIELIGVDTAAADAEAVVLMAAALQAVGVADLSVDLNLPTLVPAVCDELGLTEAQRADARRALDQKDAAAVADLGGRAADLLGALLKAAGTAEHAMTALAAIALPAAAAAERDRLAQVLALVRADLPGVTLTVDPVENRGFEYHTGVSFSIFAKGARGELGRGGRYMAGLGNGHGFEPAVGGTLFLDTVLGVTPRPQPRRRLYVPAGAGQAERAKLAAAGWTVIAGLEPVEDPMAEAARLRCGHAWVNGTAHELAS</sequence>
<evidence type="ECO:0000313" key="12">
    <source>
        <dbReference type="EMBL" id="SOD97573.1"/>
    </source>
</evidence>
<evidence type="ECO:0000256" key="6">
    <source>
        <dbReference type="ARBA" id="ARBA00020397"/>
    </source>
</evidence>
<dbReference type="InterPro" id="IPR045864">
    <property type="entry name" value="aa-tRNA-synth_II/BPL/LPL"/>
</dbReference>
<comment type="miscellaneous">
    <text evidence="9">This function is generally fulfilled by the C-terminal part of HisG, which is missing in some bacteria such as this one.</text>
</comment>
<dbReference type="InterPro" id="IPR004516">
    <property type="entry name" value="HisRS/HisZ"/>
</dbReference>
<evidence type="ECO:0000256" key="9">
    <source>
        <dbReference type="HAMAP-Rule" id="MF_00125"/>
    </source>
</evidence>
<dbReference type="PANTHER" id="PTHR43707">
    <property type="entry name" value="HISTIDYL-TRNA SYNTHETASE"/>
    <property type="match status" value="1"/>
</dbReference>
<dbReference type="Proteomes" id="UP000219621">
    <property type="component" value="Unassembled WGS sequence"/>
</dbReference>
<feature type="binding site" evidence="10">
    <location>
        <position position="114"/>
    </location>
    <ligand>
        <name>L-histidine</name>
        <dbReference type="ChEBI" id="CHEBI:57595"/>
    </ligand>
</feature>
<feature type="binding site" evidence="10">
    <location>
        <position position="132"/>
    </location>
    <ligand>
        <name>L-histidine</name>
        <dbReference type="ChEBI" id="CHEBI:57595"/>
    </ligand>
</feature>
<dbReference type="UniPathway" id="UPA00031">
    <property type="reaction ID" value="UER00006"/>
</dbReference>
<gene>
    <name evidence="9" type="primary">hisZ</name>
    <name evidence="12" type="ORF">SAMN05421508_10711</name>
</gene>
<comment type="pathway">
    <text evidence="2 9">Amino-acid biosynthesis; L-histidine biosynthesis; L-histidine from 5-phospho-alpha-D-ribose 1-diphosphate: step 1/9.</text>
</comment>
<evidence type="ECO:0000256" key="3">
    <source>
        <dbReference type="ARBA" id="ARBA00005539"/>
    </source>
</evidence>
<comment type="subcellular location">
    <subcellularLocation>
        <location evidence="1 9">Cytoplasm</location>
    </subcellularLocation>
</comment>
<dbReference type="PROSITE" id="PS50862">
    <property type="entry name" value="AA_TRNA_LIGASE_II"/>
    <property type="match status" value="1"/>
</dbReference>
<evidence type="ECO:0000256" key="5">
    <source>
        <dbReference type="ARBA" id="ARBA00011738"/>
    </source>
</evidence>
<dbReference type="HAMAP" id="MF_00125">
    <property type="entry name" value="HisZ"/>
    <property type="match status" value="1"/>
</dbReference>
<dbReference type="OrthoDB" id="9769617at2"/>
<dbReference type="GO" id="GO:0000105">
    <property type="term" value="P:L-histidine biosynthetic process"/>
    <property type="evidence" value="ECO:0007669"/>
    <property type="project" value="UniProtKB-UniRule"/>
</dbReference>
<feature type="binding site" evidence="10">
    <location>
        <position position="268"/>
    </location>
    <ligand>
        <name>L-histidine</name>
        <dbReference type="ChEBI" id="CHEBI:57595"/>
    </ligand>
</feature>
<dbReference type="InterPro" id="IPR004517">
    <property type="entry name" value="HisZ"/>
</dbReference>
<dbReference type="PIRSF" id="PIRSF001549">
    <property type="entry name" value="His-tRNA_synth"/>
    <property type="match status" value="1"/>
</dbReference>
<evidence type="ECO:0000256" key="8">
    <source>
        <dbReference type="ARBA" id="ARBA00025246"/>
    </source>
</evidence>
<dbReference type="AlphaFoldDB" id="A0A286GPX1"/>
<dbReference type="GO" id="GO:0005737">
    <property type="term" value="C:cytoplasm"/>
    <property type="evidence" value="ECO:0007669"/>
    <property type="project" value="UniProtKB-SubCell"/>
</dbReference>
<organism evidence="12 13">
    <name type="scientific">Caenispirillum bisanense</name>
    <dbReference type="NCBI Taxonomy" id="414052"/>
    <lineage>
        <taxon>Bacteria</taxon>
        <taxon>Pseudomonadati</taxon>
        <taxon>Pseudomonadota</taxon>
        <taxon>Alphaproteobacteria</taxon>
        <taxon>Rhodospirillales</taxon>
        <taxon>Novispirillaceae</taxon>
        <taxon>Caenispirillum</taxon>
    </lineage>
</organism>
<feature type="domain" description="Aminoacyl-transfer RNA synthetases class-II family profile" evidence="11">
    <location>
        <begin position="24"/>
        <end position="334"/>
    </location>
</feature>
<dbReference type="GO" id="GO:0016757">
    <property type="term" value="F:glycosyltransferase activity"/>
    <property type="evidence" value="ECO:0007669"/>
    <property type="project" value="UniProtKB-KW"/>
</dbReference>
<dbReference type="GO" id="GO:0004821">
    <property type="term" value="F:histidine-tRNA ligase activity"/>
    <property type="evidence" value="ECO:0007669"/>
    <property type="project" value="TreeGrafter"/>
</dbReference>
<keyword evidence="7 9" id="KW-0963">Cytoplasm</keyword>
<keyword evidence="13" id="KW-1185">Reference proteome</keyword>
<dbReference type="Gene3D" id="3.30.930.10">
    <property type="entry name" value="Bira Bifunctional Protein, Domain 2"/>
    <property type="match status" value="1"/>
</dbReference>
<comment type="function">
    <text evidence="8 9">Required for the first step of histidine biosynthesis. May allow the feedback regulation of ATP phosphoribosyltransferase activity by histidine.</text>
</comment>
<reference evidence="12 13" key="1">
    <citation type="submission" date="2017-09" db="EMBL/GenBank/DDBJ databases">
        <authorList>
            <person name="Ehlers B."/>
            <person name="Leendertz F.H."/>
        </authorList>
    </citation>
    <scope>NUCLEOTIDE SEQUENCE [LARGE SCALE GENOMIC DNA]</scope>
    <source>
        <strain evidence="12 13">USBA 140</strain>
    </source>
</reference>
<comment type="similarity">
    <text evidence="3 9">Belongs to the class-II aminoacyl-tRNA synthetase family. HisZ subfamily.</text>
</comment>
<comment type="subunit">
    <text evidence="5">Homodimer.</text>
</comment>
<accession>A0A286GPX1</accession>
<dbReference type="EMBL" id="OCNJ01000007">
    <property type="protein sequence ID" value="SOD97573.1"/>
    <property type="molecule type" value="Genomic_DNA"/>
</dbReference>
<evidence type="ECO:0000256" key="4">
    <source>
        <dbReference type="ARBA" id="ARBA00011496"/>
    </source>
</evidence>
<name>A0A286GPX1_9PROT</name>
<dbReference type="InterPro" id="IPR006195">
    <property type="entry name" value="aa-tRNA-synth_II"/>
</dbReference>